<evidence type="ECO:0000259" key="2">
    <source>
        <dbReference type="PROSITE" id="PS50234"/>
    </source>
</evidence>
<dbReference type="PROSITE" id="PS50234">
    <property type="entry name" value="VWFA"/>
    <property type="match status" value="1"/>
</dbReference>
<dbReference type="SUPFAM" id="SSF53300">
    <property type="entry name" value="vWA-like"/>
    <property type="match status" value="1"/>
</dbReference>
<evidence type="ECO:0000313" key="3">
    <source>
        <dbReference type="EMBL" id="MBU3827519.1"/>
    </source>
</evidence>
<dbReference type="PANTHER" id="PTHR47763">
    <property type="entry name" value="ALPHA-PROTEIN KINASE VWKA"/>
    <property type="match status" value="1"/>
</dbReference>
<dbReference type="Proteomes" id="UP000824150">
    <property type="component" value="Unassembled WGS sequence"/>
</dbReference>
<feature type="domain" description="VWFA" evidence="2">
    <location>
        <begin position="231"/>
        <end position="433"/>
    </location>
</feature>
<dbReference type="EMBL" id="JAHLFG010000094">
    <property type="protein sequence ID" value="MBU3827519.1"/>
    <property type="molecule type" value="Genomic_DNA"/>
</dbReference>
<dbReference type="Pfam" id="PF00092">
    <property type="entry name" value="VWA"/>
    <property type="match status" value="1"/>
</dbReference>
<dbReference type="CDD" id="cd00198">
    <property type="entry name" value="vWFA"/>
    <property type="match status" value="1"/>
</dbReference>
<dbReference type="AlphaFoldDB" id="A0A9E2KQC9"/>
<evidence type="ECO:0000313" key="4">
    <source>
        <dbReference type="Proteomes" id="UP000824150"/>
    </source>
</evidence>
<organism evidence="3 4">
    <name type="scientific">Candidatus Anaerobiospirillum merdipullorum</name>
    <dbReference type="NCBI Taxonomy" id="2838450"/>
    <lineage>
        <taxon>Bacteria</taxon>
        <taxon>Pseudomonadati</taxon>
        <taxon>Pseudomonadota</taxon>
        <taxon>Gammaproteobacteria</taxon>
        <taxon>Aeromonadales</taxon>
        <taxon>Succinivibrionaceae</taxon>
        <taxon>Anaerobiospirillum</taxon>
    </lineage>
</organism>
<reference evidence="3" key="2">
    <citation type="submission" date="2021-04" db="EMBL/GenBank/DDBJ databases">
        <authorList>
            <person name="Gilroy R."/>
        </authorList>
    </citation>
    <scope>NUCLEOTIDE SEQUENCE</scope>
    <source>
        <strain evidence="3">687</strain>
    </source>
</reference>
<dbReference type="GO" id="GO:0004674">
    <property type="term" value="F:protein serine/threonine kinase activity"/>
    <property type="evidence" value="ECO:0007669"/>
    <property type="project" value="TreeGrafter"/>
</dbReference>
<keyword evidence="1" id="KW-0732">Signal</keyword>
<reference evidence="3" key="1">
    <citation type="journal article" date="2021" name="PeerJ">
        <title>Extensive microbial diversity within the chicken gut microbiome revealed by metagenomics and culture.</title>
        <authorList>
            <person name="Gilroy R."/>
            <person name="Ravi A."/>
            <person name="Getino M."/>
            <person name="Pursley I."/>
            <person name="Horton D.L."/>
            <person name="Alikhan N.F."/>
            <person name="Baker D."/>
            <person name="Gharbi K."/>
            <person name="Hall N."/>
            <person name="Watson M."/>
            <person name="Adriaenssens E.M."/>
            <person name="Foster-Nyarko E."/>
            <person name="Jarju S."/>
            <person name="Secka A."/>
            <person name="Antonio M."/>
            <person name="Oren A."/>
            <person name="Chaudhuri R.R."/>
            <person name="La Ragione R."/>
            <person name="Hildebrand F."/>
            <person name="Pallen M.J."/>
        </authorList>
    </citation>
    <scope>NUCLEOTIDE SEQUENCE</scope>
    <source>
        <strain evidence="3">687</strain>
    </source>
</reference>
<feature type="chain" id="PRO_5038957514" evidence="1">
    <location>
        <begin position="22"/>
        <end position="655"/>
    </location>
</feature>
<dbReference type="PANTHER" id="PTHR47763:SF1">
    <property type="entry name" value="DUF659 DOMAIN-CONTAINING PROTEIN"/>
    <property type="match status" value="1"/>
</dbReference>
<dbReference type="InterPro" id="IPR002035">
    <property type="entry name" value="VWF_A"/>
</dbReference>
<dbReference type="InterPro" id="IPR052969">
    <property type="entry name" value="Thr-specific_kinase-like"/>
</dbReference>
<feature type="signal peptide" evidence="1">
    <location>
        <begin position="1"/>
        <end position="21"/>
    </location>
</feature>
<comment type="caution">
    <text evidence="3">The sequence shown here is derived from an EMBL/GenBank/DDBJ whole genome shotgun (WGS) entry which is preliminary data.</text>
</comment>
<evidence type="ECO:0000256" key="1">
    <source>
        <dbReference type="SAM" id="SignalP"/>
    </source>
</evidence>
<gene>
    <name evidence="3" type="ORF">IAA31_08565</name>
</gene>
<protein>
    <submittedName>
        <fullName evidence="3">VWA domain-containing protein</fullName>
    </submittedName>
</protein>
<sequence length="655" mass="70611">MRKFLGFCVAVVAAVAFNAQAAAPLLMEGKSTLYQRVLTTPECRLLATPDAPTGTIVPAFTRYYVYARRDDGKLQVGPDTSGKISGFIDSKCAIDWKMQLALLFTNPADRKRALIFADKTKLDDIITADDSAAAVAPLYQSLEQQGKADGVVAQEPSEYIDYKKQFYLLPILESEENWFADDSPVLNLKIASVSKNDAVASGVSTGQGQAATKANSSKQTASSAITTFKAAIVFVIDSSISMQPYIDRTKQSIEKIYQRLEQAGLSDYVSFGLVSFRADTRKVPGLEYTSKLFVSPGQAKNGAEFAAKVKDLNQAKVSSALFDEDAYAGINTALQQVNWQQFGGRYIVLITDAGAIEGSNEQSSTGLDAAQLRLEAEHQGAAIYALHLLTKAGQKDHAKAAAQYQDLTFNQVLQKPLYYAVNAGSVQEFGQRIDELAASISAQVELSSQGKLAAGSAAAAPTKGEDSMQEDTRKLGLAMQLRYLGSVTGTKAPSVFSGFMADHDLTYHQKPVCTPVVLLTKAQLSDLKDVVQGVMDAAVQGMLSADTMFAQIKSLAASLGRDPSLLTDKQSFTIAQSGLLGEYLDELPYKSAIASISEDSWAAMGPQEQDAQIRALESKLKYYEQMNADVDRWVQLSPGADAAEDVYPVPLEALP</sequence>
<name>A0A9E2KQC9_9GAMM</name>
<dbReference type="Gene3D" id="3.40.50.410">
    <property type="entry name" value="von Willebrand factor, type A domain"/>
    <property type="match status" value="1"/>
</dbReference>
<accession>A0A9E2KQC9</accession>
<dbReference type="InterPro" id="IPR036465">
    <property type="entry name" value="vWFA_dom_sf"/>
</dbReference>
<dbReference type="GO" id="GO:0005737">
    <property type="term" value="C:cytoplasm"/>
    <property type="evidence" value="ECO:0007669"/>
    <property type="project" value="TreeGrafter"/>
</dbReference>
<proteinExistence type="predicted"/>